<organism evidence="1 2">
    <name type="scientific">Solanum commersonii</name>
    <name type="common">Commerson's wild potato</name>
    <name type="synonym">Commerson's nightshade</name>
    <dbReference type="NCBI Taxonomy" id="4109"/>
    <lineage>
        <taxon>Eukaryota</taxon>
        <taxon>Viridiplantae</taxon>
        <taxon>Streptophyta</taxon>
        <taxon>Embryophyta</taxon>
        <taxon>Tracheophyta</taxon>
        <taxon>Spermatophyta</taxon>
        <taxon>Magnoliopsida</taxon>
        <taxon>eudicotyledons</taxon>
        <taxon>Gunneridae</taxon>
        <taxon>Pentapetalae</taxon>
        <taxon>asterids</taxon>
        <taxon>lamiids</taxon>
        <taxon>Solanales</taxon>
        <taxon>Solanaceae</taxon>
        <taxon>Solanoideae</taxon>
        <taxon>Solaneae</taxon>
        <taxon>Solanum</taxon>
    </lineage>
</organism>
<sequence>MRYQFATWFCHNNLQPCAFPVAPQHLSELRLTGRRDSAQCGITLDNYNPEINAVAKTSRYVAIYTKLQC</sequence>
<dbReference type="EMBL" id="JACXVP010000003">
    <property type="protein sequence ID" value="KAG5617630.1"/>
    <property type="molecule type" value="Genomic_DNA"/>
</dbReference>
<keyword evidence="2" id="KW-1185">Reference proteome</keyword>
<evidence type="ECO:0000313" key="1">
    <source>
        <dbReference type="EMBL" id="KAG5617630.1"/>
    </source>
</evidence>
<dbReference type="Proteomes" id="UP000824120">
    <property type="component" value="Chromosome 3"/>
</dbReference>
<protein>
    <submittedName>
        <fullName evidence="1">Uncharacterized protein</fullName>
    </submittedName>
</protein>
<name>A0A9J5ZZ46_SOLCO</name>
<evidence type="ECO:0000313" key="2">
    <source>
        <dbReference type="Proteomes" id="UP000824120"/>
    </source>
</evidence>
<dbReference type="AlphaFoldDB" id="A0A9J5ZZ46"/>
<reference evidence="1 2" key="1">
    <citation type="submission" date="2020-09" db="EMBL/GenBank/DDBJ databases">
        <title>De no assembly of potato wild relative species, Solanum commersonii.</title>
        <authorList>
            <person name="Cho K."/>
        </authorList>
    </citation>
    <scope>NUCLEOTIDE SEQUENCE [LARGE SCALE GENOMIC DNA]</scope>
    <source>
        <strain evidence="1">LZ3.2</strain>
        <tissue evidence="1">Leaf</tissue>
    </source>
</reference>
<accession>A0A9J5ZZ46</accession>
<proteinExistence type="predicted"/>
<gene>
    <name evidence="1" type="ORF">H5410_017454</name>
</gene>
<comment type="caution">
    <text evidence="1">The sequence shown here is derived from an EMBL/GenBank/DDBJ whole genome shotgun (WGS) entry which is preliminary data.</text>
</comment>